<dbReference type="WBParaSite" id="SPAL_0000316900.1">
    <property type="protein sequence ID" value="SPAL_0000316900.1"/>
    <property type="gene ID" value="SPAL_0000316900"/>
</dbReference>
<evidence type="ECO:0000313" key="1">
    <source>
        <dbReference type="Proteomes" id="UP000046392"/>
    </source>
</evidence>
<reference evidence="2" key="1">
    <citation type="submission" date="2017-02" db="UniProtKB">
        <authorList>
            <consortium name="WormBaseParasite"/>
        </authorList>
    </citation>
    <scope>IDENTIFICATION</scope>
</reference>
<sequence>MYEVDISNVMFNDRDINNEKSMKQFFGKHFPENGGNKLLEKPEYFNPFNEYFSRGMLECTGNYLSFIAKMHVLMRDVYEKFSNCQKNVANNDLERKEKINLFEERLAKYKLDPESISKIVKERGQENTKE</sequence>
<keyword evidence="1" id="KW-1185">Reference proteome</keyword>
<protein>
    <submittedName>
        <fullName evidence="2">Uncharacterized protein</fullName>
    </submittedName>
</protein>
<accession>A0A0N5BAV5</accession>
<evidence type="ECO:0000313" key="2">
    <source>
        <dbReference type="WBParaSite" id="SPAL_0000316900.1"/>
    </source>
</evidence>
<dbReference type="Proteomes" id="UP000046392">
    <property type="component" value="Unplaced"/>
</dbReference>
<proteinExistence type="predicted"/>
<name>A0A0N5BAV5_STREA</name>
<dbReference type="AlphaFoldDB" id="A0A0N5BAV5"/>
<organism evidence="1 2">
    <name type="scientific">Strongyloides papillosus</name>
    <name type="common">Intestinal threadworm</name>
    <dbReference type="NCBI Taxonomy" id="174720"/>
    <lineage>
        <taxon>Eukaryota</taxon>
        <taxon>Metazoa</taxon>
        <taxon>Ecdysozoa</taxon>
        <taxon>Nematoda</taxon>
        <taxon>Chromadorea</taxon>
        <taxon>Rhabditida</taxon>
        <taxon>Tylenchina</taxon>
        <taxon>Panagrolaimomorpha</taxon>
        <taxon>Strongyloidoidea</taxon>
        <taxon>Strongyloididae</taxon>
        <taxon>Strongyloides</taxon>
    </lineage>
</organism>